<dbReference type="NCBIfam" id="TIGR01484">
    <property type="entry name" value="HAD-SF-IIB"/>
    <property type="match status" value="1"/>
</dbReference>
<dbReference type="AlphaFoldDB" id="A0A1Y4QL44"/>
<name>A0A1Y4QL44_9FIRM</name>
<dbReference type="Pfam" id="PF08282">
    <property type="entry name" value="Hydrolase_3"/>
    <property type="match status" value="1"/>
</dbReference>
<dbReference type="PROSITE" id="PS01228">
    <property type="entry name" value="COF_1"/>
    <property type="match status" value="1"/>
</dbReference>
<dbReference type="InterPro" id="IPR023214">
    <property type="entry name" value="HAD_sf"/>
</dbReference>
<comment type="caution">
    <text evidence="1">The sequence shown here is derived from an EMBL/GenBank/DDBJ whole genome shotgun (WGS) entry which is preliminary data.</text>
</comment>
<dbReference type="GO" id="GO:0016791">
    <property type="term" value="F:phosphatase activity"/>
    <property type="evidence" value="ECO:0007669"/>
    <property type="project" value="UniProtKB-ARBA"/>
</dbReference>
<gene>
    <name evidence="1" type="ORF">B5E91_03830</name>
</gene>
<dbReference type="GO" id="GO:0000287">
    <property type="term" value="F:magnesium ion binding"/>
    <property type="evidence" value="ECO:0007669"/>
    <property type="project" value="TreeGrafter"/>
</dbReference>
<dbReference type="PANTHER" id="PTHR10000">
    <property type="entry name" value="PHOSPHOSERINE PHOSPHATASE"/>
    <property type="match status" value="1"/>
</dbReference>
<reference evidence="2" key="1">
    <citation type="submission" date="2017-04" db="EMBL/GenBank/DDBJ databases">
        <title>Function of individual gut microbiota members based on whole genome sequencing of pure cultures obtained from chicken caecum.</title>
        <authorList>
            <person name="Medvecky M."/>
            <person name="Cejkova D."/>
            <person name="Polansky O."/>
            <person name="Karasova D."/>
            <person name="Kubasova T."/>
            <person name="Cizek A."/>
            <person name="Rychlik I."/>
        </authorList>
    </citation>
    <scope>NUCLEOTIDE SEQUENCE [LARGE SCALE GENOMIC DNA]</scope>
    <source>
        <strain evidence="2">An149</strain>
    </source>
</reference>
<dbReference type="NCBIfam" id="TIGR00099">
    <property type="entry name" value="Cof-subfamily"/>
    <property type="match status" value="1"/>
</dbReference>
<evidence type="ECO:0000313" key="1">
    <source>
        <dbReference type="EMBL" id="OUQ05947.1"/>
    </source>
</evidence>
<dbReference type="InterPro" id="IPR006379">
    <property type="entry name" value="HAD-SF_hydro_IIB"/>
</dbReference>
<dbReference type="Gene3D" id="3.30.1240.10">
    <property type="match status" value="1"/>
</dbReference>
<dbReference type="SFLD" id="SFLDG01140">
    <property type="entry name" value="C2.B:_Phosphomannomutase_and_P"/>
    <property type="match status" value="1"/>
</dbReference>
<dbReference type="InterPro" id="IPR036412">
    <property type="entry name" value="HAD-like_sf"/>
</dbReference>
<protein>
    <recommendedName>
        <fullName evidence="3">Cof-type HAD-IIB family hydrolase</fullName>
    </recommendedName>
</protein>
<dbReference type="Gene3D" id="3.40.50.1000">
    <property type="entry name" value="HAD superfamily/HAD-like"/>
    <property type="match status" value="1"/>
</dbReference>
<evidence type="ECO:0000313" key="2">
    <source>
        <dbReference type="Proteomes" id="UP000196258"/>
    </source>
</evidence>
<dbReference type="SUPFAM" id="SSF56784">
    <property type="entry name" value="HAD-like"/>
    <property type="match status" value="1"/>
</dbReference>
<dbReference type="Proteomes" id="UP000196258">
    <property type="component" value="Unassembled WGS sequence"/>
</dbReference>
<accession>A0A1Y4QL44</accession>
<dbReference type="EMBL" id="NFLB01000003">
    <property type="protein sequence ID" value="OUQ05947.1"/>
    <property type="molecule type" value="Genomic_DNA"/>
</dbReference>
<proteinExistence type="predicted"/>
<dbReference type="GO" id="GO:0005829">
    <property type="term" value="C:cytosol"/>
    <property type="evidence" value="ECO:0007669"/>
    <property type="project" value="TreeGrafter"/>
</dbReference>
<organism evidence="1 2">
    <name type="scientific">Thomasclavelia spiroformis</name>
    <dbReference type="NCBI Taxonomy" id="29348"/>
    <lineage>
        <taxon>Bacteria</taxon>
        <taxon>Bacillati</taxon>
        <taxon>Bacillota</taxon>
        <taxon>Erysipelotrichia</taxon>
        <taxon>Erysipelotrichales</taxon>
        <taxon>Coprobacillaceae</taxon>
        <taxon>Thomasclavelia</taxon>
    </lineage>
</organism>
<dbReference type="SFLD" id="SFLDS00003">
    <property type="entry name" value="Haloacid_Dehalogenase"/>
    <property type="match status" value="1"/>
</dbReference>
<evidence type="ECO:0008006" key="3">
    <source>
        <dbReference type="Google" id="ProtNLM"/>
    </source>
</evidence>
<dbReference type="CDD" id="cd07516">
    <property type="entry name" value="HAD_Pase"/>
    <property type="match status" value="1"/>
</dbReference>
<sequence>MSKYELAALDMDGTLLNSQKNITLSTIETIKKALKLNKYIVLSTGRALDELRDYHQQLADIPYGILASGALIYDFKNNKIIHHETFSASQINKIFEAIDQENIMIHFFSNGRSIVSKNDISNMDKYQMSIYQPMFKRVATTVDDIIDYAKNHPIEKINLYHQNEAARAETFEKLKDLSLSFAFAETTSLEISPSNVTKGKGLIKLCDFLDIELSKTIAVGDADNDLDVLKTAGLAVAMKNANDNVKKICDVIVADNDHNGCKEAIEKYLIK</sequence>
<dbReference type="RefSeq" id="WP_087255166.1">
    <property type="nucleotide sequence ID" value="NZ_NFLB01000003.1"/>
</dbReference>
<dbReference type="PANTHER" id="PTHR10000:SF8">
    <property type="entry name" value="HAD SUPERFAMILY HYDROLASE-LIKE, TYPE 3"/>
    <property type="match status" value="1"/>
</dbReference>
<dbReference type="InterPro" id="IPR000150">
    <property type="entry name" value="Cof"/>
</dbReference>